<feature type="domain" description="B12-binding" evidence="6">
    <location>
        <begin position="199"/>
        <end position="325"/>
    </location>
</feature>
<sequence>MQEDPAAQASHGSAHWTIADVERETGIGKNTLRVWERRYGFPSPARDARGERLYDEHQLAQLRLIRRLLDTGHRPHQVVGLPLAALQARAQQGMNPTPSTARLRRQPSDAPADLTPWLMQLRQNQTPRLRAALRAAVREQGLAAVIETLVAPLCVAVGQAWAQGELSVYQEHSFTEAVQTVLREAIAQVEAAAAGASGSPRVLLTTPPGELHQLGLLMAECFFALEGCDRWSLGVSTPLADIAEAAQRLQVDVVALSCSARLRRREVVEPVTQLRQRLPARVELWVGGAGAARHARALPPPVVMLRQAADVAAEVRRWRQRRHLR</sequence>
<dbReference type="PROSITE" id="PS50937">
    <property type="entry name" value="HTH_MERR_2"/>
    <property type="match status" value="1"/>
</dbReference>
<keyword evidence="3" id="KW-0238">DNA-binding</keyword>
<dbReference type="PANTHER" id="PTHR30204">
    <property type="entry name" value="REDOX-CYCLING DRUG-SENSING TRANSCRIPTIONAL ACTIVATOR SOXR"/>
    <property type="match status" value="1"/>
</dbReference>
<dbReference type="GO" id="GO:0046872">
    <property type="term" value="F:metal ion binding"/>
    <property type="evidence" value="ECO:0007669"/>
    <property type="project" value="InterPro"/>
</dbReference>
<dbReference type="Proteomes" id="UP000315736">
    <property type="component" value="Unassembled WGS sequence"/>
</dbReference>
<dbReference type="InterPro" id="IPR009061">
    <property type="entry name" value="DNA-bd_dom_put_sf"/>
</dbReference>
<comment type="caution">
    <text evidence="7">The sequence shown here is derived from an EMBL/GenBank/DDBJ whole genome shotgun (WGS) entry which is preliminary data.</text>
</comment>
<dbReference type="PROSITE" id="PS51332">
    <property type="entry name" value="B12_BINDING"/>
    <property type="match status" value="1"/>
</dbReference>
<dbReference type="InterPro" id="IPR006158">
    <property type="entry name" value="Cobalamin-bd"/>
</dbReference>
<dbReference type="CDD" id="cd02065">
    <property type="entry name" value="B12-binding_like"/>
    <property type="match status" value="1"/>
</dbReference>
<evidence type="ECO:0000259" key="6">
    <source>
        <dbReference type="PROSITE" id="PS51332"/>
    </source>
</evidence>
<dbReference type="SUPFAM" id="SSF46955">
    <property type="entry name" value="Putative DNA-binding domain"/>
    <property type="match status" value="1"/>
</dbReference>
<dbReference type="InterPro" id="IPR000551">
    <property type="entry name" value="MerR-type_HTH_dom"/>
</dbReference>
<reference evidence="7 8" key="1">
    <citation type="submission" date="2019-07" db="EMBL/GenBank/DDBJ databases">
        <title>Tepidimonas alkaliphilus YIM 72238 draft genome.</title>
        <authorList>
            <person name="Da Costa M.S."/>
            <person name="Froufe H.J.C."/>
            <person name="Egas C."/>
            <person name="Albuquerque L."/>
        </authorList>
    </citation>
    <scope>NUCLEOTIDE SEQUENCE [LARGE SCALE GENOMIC DNA]</scope>
    <source>
        <strain evidence="7 8">YIM 72238</strain>
    </source>
</reference>
<dbReference type="PANTHER" id="PTHR30204:SF69">
    <property type="entry name" value="MERR-FAMILY TRANSCRIPTIONAL REGULATOR"/>
    <property type="match status" value="1"/>
</dbReference>
<dbReference type="InterPro" id="IPR036724">
    <property type="entry name" value="Cobalamin-bd_sf"/>
</dbReference>
<gene>
    <name evidence="7" type="primary">carH</name>
    <name evidence="7" type="ORF">Talka_02213</name>
</gene>
<evidence type="ECO:0000313" key="7">
    <source>
        <dbReference type="EMBL" id="TSE18364.1"/>
    </source>
</evidence>
<dbReference type="SMART" id="SM00422">
    <property type="entry name" value="HTH_MERR"/>
    <property type="match status" value="1"/>
</dbReference>
<dbReference type="Pfam" id="PF02607">
    <property type="entry name" value="B12-binding_2"/>
    <property type="match status" value="1"/>
</dbReference>
<dbReference type="Pfam" id="PF02310">
    <property type="entry name" value="B12-binding"/>
    <property type="match status" value="1"/>
</dbReference>
<evidence type="ECO:0000313" key="8">
    <source>
        <dbReference type="Proteomes" id="UP000315736"/>
    </source>
</evidence>
<dbReference type="Gene3D" id="3.40.50.280">
    <property type="entry name" value="Cobalamin-binding domain"/>
    <property type="match status" value="1"/>
</dbReference>
<dbReference type="InterPro" id="IPR036594">
    <property type="entry name" value="Meth_synthase_dom"/>
</dbReference>
<dbReference type="RefSeq" id="WP_143891400.1">
    <property type="nucleotide sequence ID" value="NZ_VJNB01000015.1"/>
</dbReference>
<keyword evidence="2" id="KW-0805">Transcription regulation</keyword>
<dbReference type="GO" id="GO:0003677">
    <property type="term" value="F:DNA binding"/>
    <property type="evidence" value="ECO:0007669"/>
    <property type="project" value="UniProtKB-KW"/>
</dbReference>
<keyword evidence="1" id="KW-0678">Repressor</keyword>
<dbReference type="Gene3D" id="1.10.1660.10">
    <property type="match status" value="1"/>
</dbReference>
<evidence type="ECO:0000256" key="3">
    <source>
        <dbReference type="ARBA" id="ARBA00023125"/>
    </source>
</evidence>
<feature type="domain" description="HTH merR-type" evidence="5">
    <location>
        <begin position="15"/>
        <end position="72"/>
    </location>
</feature>
<protein>
    <submittedName>
        <fullName evidence="7">HTH-type transcriptional repressor CarH</fullName>
    </submittedName>
</protein>
<dbReference type="SUPFAM" id="SSF52242">
    <property type="entry name" value="Cobalamin (vitamin B12)-binding domain"/>
    <property type="match status" value="1"/>
</dbReference>
<evidence type="ECO:0000256" key="4">
    <source>
        <dbReference type="ARBA" id="ARBA00023163"/>
    </source>
</evidence>
<evidence type="ECO:0000256" key="1">
    <source>
        <dbReference type="ARBA" id="ARBA00022491"/>
    </source>
</evidence>
<keyword evidence="8" id="KW-1185">Reference proteome</keyword>
<dbReference type="InterPro" id="IPR003759">
    <property type="entry name" value="Cbl-bd_cap"/>
</dbReference>
<dbReference type="Gene3D" id="1.10.1240.10">
    <property type="entry name" value="Methionine synthase domain"/>
    <property type="match status" value="1"/>
</dbReference>
<keyword evidence="4" id="KW-0804">Transcription</keyword>
<organism evidence="7 8">
    <name type="scientific">Tepidimonas alkaliphilus</name>
    <dbReference type="NCBI Taxonomy" id="2588942"/>
    <lineage>
        <taxon>Bacteria</taxon>
        <taxon>Pseudomonadati</taxon>
        <taxon>Pseudomonadota</taxon>
        <taxon>Betaproteobacteria</taxon>
        <taxon>Burkholderiales</taxon>
        <taxon>Tepidimonas</taxon>
    </lineage>
</organism>
<dbReference type="CDD" id="cd01104">
    <property type="entry name" value="HTH_MlrA-CarA"/>
    <property type="match status" value="1"/>
</dbReference>
<dbReference type="AlphaFoldDB" id="A0A554W459"/>
<evidence type="ECO:0000259" key="5">
    <source>
        <dbReference type="PROSITE" id="PS50937"/>
    </source>
</evidence>
<evidence type="ECO:0000256" key="2">
    <source>
        <dbReference type="ARBA" id="ARBA00023015"/>
    </source>
</evidence>
<dbReference type="GO" id="GO:0003700">
    <property type="term" value="F:DNA-binding transcription factor activity"/>
    <property type="evidence" value="ECO:0007669"/>
    <property type="project" value="InterPro"/>
</dbReference>
<proteinExistence type="predicted"/>
<dbReference type="InterPro" id="IPR047057">
    <property type="entry name" value="MerR_fam"/>
</dbReference>
<name>A0A554W459_9BURK</name>
<dbReference type="Pfam" id="PF13411">
    <property type="entry name" value="MerR_1"/>
    <property type="match status" value="1"/>
</dbReference>
<accession>A0A554W459</accession>
<dbReference type="GO" id="GO:0031419">
    <property type="term" value="F:cobalamin binding"/>
    <property type="evidence" value="ECO:0007669"/>
    <property type="project" value="InterPro"/>
</dbReference>
<dbReference type="OrthoDB" id="9800334at2"/>
<dbReference type="EMBL" id="VJNB01000015">
    <property type="protein sequence ID" value="TSE18364.1"/>
    <property type="molecule type" value="Genomic_DNA"/>
</dbReference>